<dbReference type="InterPro" id="IPR008150">
    <property type="entry name" value="Phytoene_DH_bac_CS"/>
</dbReference>
<evidence type="ECO:0000256" key="4">
    <source>
        <dbReference type="ARBA" id="ARBA00023002"/>
    </source>
</evidence>
<accession>A0A371X6U4</accession>
<dbReference type="PROSITE" id="PS00982">
    <property type="entry name" value="PHYTOENE_DH"/>
    <property type="match status" value="1"/>
</dbReference>
<sequence>MHVVVIGAGIGGLTAAARLGAAGHAVTVCERAAGPGGKMRRVEVGGAAIDAGPTVFTKRHVFDALFEDCGERLDDHVAIERLDIVARHVFADGSSLDLYPDRARSVAAVAAFAGRRSAREFAAFMDRSQDVLDLLDPIFMSVDRPASPIELTMRAGLSGALRIARLGAHRSVWDVLRSEFSDPRLRHLFARYTTYVGSSPYEAPSTLRLIAAVEARGVWRVEGGMSKLAEAVEALARRRGVEMRYGTETREILVADGRACGVALAGGETIRADIVLANCDADAITGGLFGSSAAKAFDPPEDPRQRSLSALGIAVRAEVAGPALAHHTVFFAEDPMLEFTEVFAEARLPSDPNVYVCAEDRGDDGAPPPEGPERLFLIVNAPALGEGRRPFHQEEIEACVNAAFSRLRASGLTLRWDPDSIRVSTPSAYSDLFPGTGGALYGRASHGSTASFRRPTARSAIPGLYLCGGSAHPGAGVPMASLSGTLAARAIAMDHASTSGSRRGDMPGGIATRSRTTARSG</sequence>
<dbReference type="Gene3D" id="3.50.50.60">
    <property type="entry name" value="FAD/NAD(P)-binding domain"/>
    <property type="match status" value="2"/>
</dbReference>
<evidence type="ECO:0000256" key="2">
    <source>
        <dbReference type="ARBA" id="ARBA00006046"/>
    </source>
</evidence>
<dbReference type="GO" id="GO:0016117">
    <property type="term" value="P:carotenoid biosynthetic process"/>
    <property type="evidence" value="ECO:0007669"/>
    <property type="project" value="UniProtKB-KW"/>
</dbReference>
<dbReference type="NCBIfam" id="TIGR02734">
    <property type="entry name" value="crtI_fam"/>
    <property type="match status" value="1"/>
</dbReference>
<evidence type="ECO:0000256" key="5">
    <source>
        <dbReference type="RuleBase" id="RU362075"/>
    </source>
</evidence>
<organism evidence="8 9">
    <name type="scientific">Fulvimarina endophytica</name>
    <dbReference type="NCBI Taxonomy" id="2293836"/>
    <lineage>
        <taxon>Bacteria</taxon>
        <taxon>Pseudomonadati</taxon>
        <taxon>Pseudomonadota</taxon>
        <taxon>Alphaproteobacteria</taxon>
        <taxon>Hyphomicrobiales</taxon>
        <taxon>Aurantimonadaceae</taxon>
        <taxon>Fulvimarina</taxon>
    </lineage>
</organism>
<dbReference type="InterPro" id="IPR054841">
    <property type="entry name" value="carotdesatCrtD"/>
</dbReference>
<evidence type="ECO:0000256" key="3">
    <source>
        <dbReference type="ARBA" id="ARBA00022746"/>
    </source>
</evidence>
<evidence type="ECO:0000313" key="8">
    <source>
        <dbReference type="EMBL" id="RFC64962.1"/>
    </source>
</evidence>
<dbReference type="Pfam" id="PF01593">
    <property type="entry name" value="Amino_oxidase"/>
    <property type="match status" value="1"/>
</dbReference>
<dbReference type="AlphaFoldDB" id="A0A371X6U4"/>
<proteinExistence type="inferred from homology"/>
<reference evidence="8 9" key="1">
    <citation type="submission" date="2018-08" db="EMBL/GenBank/DDBJ databases">
        <title>Fulvimarina sp. 85, whole genome shotgun sequence.</title>
        <authorList>
            <person name="Tuo L."/>
        </authorList>
    </citation>
    <scope>NUCLEOTIDE SEQUENCE [LARGE SCALE GENOMIC DNA]</scope>
    <source>
        <strain evidence="8 9">85</strain>
    </source>
</reference>
<comment type="pathway">
    <text evidence="1 5">Carotenoid biosynthesis.</text>
</comment>
<dbReference type="InterPro" id="IPR014105">
    <property type="entry name" value="Carotenoid/retinoid_OxRdtase"/>
</dbReference>
<dbReference type="PANTHER" id="PTHR43734:SF7">
    <property type="entry name" value="4,4'-DIAPONEUROSPORENE OXYGENASE"/>
    <property type="match status" value="1"/>
</dbReference>
<keyword evidence="4 5" id="KW-0560">Oxidoreductase</keyword>
<evidence type="ECO:0000259" key="7">
    <source>
        <dbReference type="Pfam" id="PF01593"/>
    </source>
</evidence>
<protein>
    <submittedName>
        <fullName evidence="8">Phytoene desaturase</fullName>
    </submittedName>
</protein>
<evidence type="ECO:0000256" key="1">
    <source>
        <dbReference type="ARBA" id="ARBA00004829"/>
    </source>
</evidence>
<dbReference type="Proteomes" id="UP000264310">
    <property type="component" value="Unassembled WGS sequence"/>
</dbReference>
<gene>
    <name evidence="8" type="primary">crtI</name>
    <name evidence="8" type="ORF">DYI37_03585</name>
</gene>
<feature type="region of interest" description="Disordered" evidence="6">
    <location>
        <begin position="494"/>
        <end position="521"/>
    </location>
</feature>
<dbReference type="EMBL" id="QURL01000002">
    <property type="protein sequence ID" value="RFC64962.1"/>
    <property type="molecule type" value="Genomic_DNA"/>
</dbReference>
<feature type="domain" description="Amine oxidase" evidence="7">
    <location>
        <begin position="10"/>
        <end position="491"/>
    </location>
</feature>
<keyword evidence="3 5" id="KW-0125">Carotenoid biosynthesis</keyword>
<comment type="similarity">
    <text evidence="2 5">Belongs to the carotenoid/retinoid oxidoreductase family.</text>
</comment>
<dbReference type="GO" id="GO:0016627">
    <property type="term" value="F:oxidoreductase activity, acting on the CH-CH group of donors"/>
    <property type="evidence" value="ECO:0007669"/>
    <property type="project" value="UniProtKB-ARBA"/>
</dbReference>
<dbReference type="OrthoDB" id="9774675at2"/>
<dbReference type="SUPFAM" id="SSF51905">
    <property type="entry name" value="FAD/NAD(P)-binding domain"/>
    <property type="match status" value="1"/>
</dbReference>
<dbReference type="NCBIfam" id="NF045637">
    <property type="entry name" value="carotdesatCrtDProt"/>
    <property type="match status" value="1"/>
</dbReference>
<evidence type="ECO:0000256" key="6">
    <source>
        <dbReference type="SAM" id="MobiDB-lite"/>
    </source>
</evidence>
<dbReference type="RefSeq" id="WP_116681860.1">
    <property type="nucleotide sequence ID" value="NZ_QURL01000002.1"/>
</dbReference>
<comment type="caution">
    <text evidence="8">The sequence shown here is derived from an EMBL/GenBank/DDBJ whole genome shotgun (WGS) entry which is preliminary data.</text>
</comment>
<name>A0A371X6U4_9HYPH</name>
<keyword evidence="9" id="KW-1185">Reference proteome</keyword>
<evidence type="ECO:0000313" key="9">
    <source>
        <dbReference type="Proteomes" id="UP000264310"/>
    </source>
</evidence>
<dbReference type="PANTHER" id="PTHR43734">
    <property type="entry name" value="PHYTOENE DESATURASE"/>
    <property type="match status" value="1"/>
</dbReference>
<dbReference type="InterPro" id="IPR002937">
    <property type="entry name" value="Amino_oxidase"/>
</dbReference>
<dbReference type="InterPro" id="IPR036188">
    <property type="entry name" value="FAD/NAD-bd_sf"/>
</dbReference>